<proteinExistence type="predicted"/>
<keyword evidence="4 5" id="KW-0472">Membrane</keyword>
<feature type="transmembrane region" description="Helical" evidence="5">
    <location>
        <begin position="328"/>
        <end position="349"/>
    </location>
</feature>
<feature type="transmembrane region" description="Helical" evidence="5">
    <location>
        <begin position="248"/>
        <end position="272"/>
    </location>
</feature>
<dbReference type="RefSeq" id="WP_035172766.1">
    <property type="nucleotide sequence ID" value="NZ_CP046131.1"/>
</dbReference>
<feature type="transmembrane region" description="Helical" evidence="5">
    <location>
        <begin position="445"/>
        <end position="467"/>
    </location>
</feature>
<keyword evidence="3 5" id="KW-1133">Transmembrane helix</keyword>
<gene>
    <name evidence="6" type="ORF">DQL93_01510</name>
</gene>
<evidence type="ECO:0000256" key="5">
    <source>
        <dbReference type="SAM" id="Phobius"/>
    </source>
</evidence>
<evidence type="ECO:0000256" key="1">
    <source>
        <dbReference type="ARBA" id="ARBA00004141"/>
    </source>
</evidence>
<dbReference type="Pfam" id="PF01943">
    <property type="entry name" value="Polysacc_synt"/>
    <property type="match status" value="1"/>
</dbReference>
<evidence type="ECO:0000256" key="3">
    <source>
        <dbReference type="ARBA" id="ARBA00022989"/>
    </source>
</evidence>
<dbReference type="CDD" id="cd13128">
    <property type="entry name" value="MATE_Wzx_like"/>
    <property type="match status" value="1"/>
</dbReference>
<dbReference type="PANTHER" id="PTHR43424">
    <property type="entry name" value="LOCUS PUTATIVE PROTEIN 1-RELATED"/>
    <property type="match status" value="1"/>
</dbReference>
<organism evidence="6">
    <name type="scientific">Lactobacillus delbrueckii subsp. lactis</name>
    <dbReference type="NCBI Taxonomy" id="29397"/>
    <lineage>
        <taxon>Bacteria</taxon>
        <taxon>Bacillati</taxon>
        <taxon>Bacillota</taxon>
        <taxon>Bacilli</taxon>
        <taxon>Lactobacillales</taxon>
        <taxon>Lactobacillaceae</taxon>
        <taxon>Lactobacillus</taxon>
    </lineage>
</organism>
<protein>
    <submittedName>
        <fullName evidence="6">Flippase</fullName>
    </submittedName>
</protein>
<dbReference type="PANTHER" id="PTHR43424:SF1">
    <property type="entry name" value="LOCUS PUTATIVE PROTEIN 1-RELATED"/>
    <property type="match status" value="1"/>
</dbReference>
<feature type="transmembrane region" description="Helical" evidence="5">
    <location>
        <begin position="113"/>
        <end position="134"/>
    </location>
</feature>
<feature type="transmembrane region" description="Helical" evidence="5">
    <location>
        <begin position="87"/>
        <end position="107"/>
    </location>
</feature>
<feature type="transmembrane region" description="Helical" evidence="5">
    <location>
        <begin position="141"/>
        <end position="163"/>
    </location>
</feature>
<comment type="subcellular location">
    <subcellularLocation>
        <location evidence="1">Membrane</location>
        <topology evidence="1">Multi-pass membrane protein</topology>
    </subcellularLocation>
</comment>
<dbReference type="InterPro" id="IPR052556">
    <property type="entry name" value="PolySynth_Transporter"/>
</dbReference>
<accession>A0A3G6JCM4</accession>
<feature type="transmembrane region" description="Helical" evidence="5">
    <location>
        <begin position="49"/>
        <end position="66"/>
    </location>
</feature>
<dbReference type="GO" id="GO:0016020">
    <property type="term" value="C:membrane"/>
    <property type="evidence" value="ECO:0007669"/>
    <property type="project" value="UniProtKB-SubCell"/>
</dbReference>
<evidence type="ECO:0000256" key="2">
    <source>
        <dbReference type="ARBA" id="ARBA00022692"/>
    </source>
</evidence>
<feature type="transmembrane region" description="Helical" evidence="5">
    <location>
        <begin position="169"/>
        <end position="189"/>
    </location>
</feature>
<reference evidence="6" key="1">
    <citation type="submission" date="2018-07" db="EMBL/GenBank/DDBJ databases">
        <authorList>
            <person name="Somerville V."/>
        </authorList>
    </citation>
    <scope>NUCLEOTIDE SEQUENCE</scope>
    <source>
        <strain evidence="6">NWC_2_2</strain>
    </source>
</reference>
<sequence length="482" mass="54089">MKNRSLGKNAILNSIRQFLNVIFPLIIIPYTSRVLSVSSMGIYNFSSNYANYFLLLASLGIPTYAVREGAKYRDDHQKISDFSSQIFTLNIISTMISYIILIFTLQFPFFKKYALTIVVFSLQIIFTTIGTEWIYTIYEDFTYITVRSILFKVLSIALLFVFVRETNDFLPYAGVTVFASVGSNILNYIHTKSIVKIRIINNFSQLKAHIKPVFTIFFSTLAVNIYVASDTTLLGFIKGNYAVGIYGVASKIYGTIAPFLASILIVTIPRLAMLFWEKNFKEYKNVLGSIIKVIVTILIPSSIGIIMLAPEIIMIISGKKYLASVTPLRFLAIALIFSLLNTIVSECVMIPAHEEKKLLKANLIAASVNLILNLVLMPFFSFNAAAVTTVISELTSLSINTFEMKNVMYGVVRSEHILKGIIQSTIGCIPIVIICLLVKEVVYLIWLRGLVAIVLSIVAYVCVLLFMKNDAVLNLLNRFCKR</sequence>
<dbReference type="AlphaFoldDB" id="A0A3G6JCM4"/>
<keyword evidence="2 5" id="KW-0812">Transmembrane</keyword>
<name>A0A3G6JCM4_LACDL</name>
<feature type="transmembrane region" description="Helical" evidence="5">
    <location>
        <begin position="210"/>
        <end position="228"/>
    </location>
</feature>
<dbReference type="InterPro" id="IPR002797">
    <property type="entry name" value="Polysacc_synth"/>
</dbReference>
<evidence type="ECO:0000256" key="4">
    <source>
        <dbReference type="ARBA" id="ARBA00023136"/>
    </source>
</evidence>
<feature type="transmembrane region" description="Helical" evidence="5">
    <location>
        <begin position="417"/>
        <end position="438"/>
    </location>
</feature>
<feature type="transmembrane region" description="Helical" evidence="5">
    <location>
        <begin position="21"/>
        <end position="43"/>
    </location>
</feature>
<feature type="transmembrane region" description="Helical" evidence="5">
    <location>
        <begin position="293"/>
        <end position="316"/>
    </location>
</feature>
<evidence type="ECO:0000313" key="6">
    <source>
        <dbReference type="EMBL" id="AZA15456.1"/>
    </source>
</evidence>
<dbReference type="EMBL" id="CP031023">
    <property type="protein sequence ID" value="AZA15456.1"/>
    <property type="molecule type" value="Genomic_DNA"/>
</dbReference>